<dbReference type="InterPro" id="IPR052337">
    <property type="entry name" value="SAT4-like"/>
</dbReference>
<keyword evidence="4 6" id="KW-0472">Membrane</keyword>
<comment type="caution">
    <text evidence="8">The sequence shown here is derived from an EMBL/GenBank/DDBJ whole genome shotgun (WGS) entry which is preliminary data.</text>
</comment>
<dbReference type="GO" id="GO:0016020">
    <property type="term" value="C:membrane"/>
    <property type="evidence" value="ECO:0007669"/>
    <property type="project" value="UniProtKB-SubCell"/>
</dbReference>
<evidence type="ECO:0000313" key="8">
    <source>
        <dbReference type="EMBL" id="RWA05785.1"/>
    </source>
</evidence>
<dbReference type="Proteomes" id="UP000286045">
    <property type="component" value="Unassembled WGS sequence"/>
</dbReference>
<dbReference type="PANTHER" id="PTHR33048:SF47">
    <property type="entry name" value="INTEGRAL MEMBRANE PROTEIN-RELATED"/>
    <property type="match status" value="1"/>
</dbReference>
<feature type="transmembrane region" description="Helical" evidence="6">
    <location>
        <begin position="219"/>
        <end position="240"/>
    </location>
</feature>
<name>A0A439CUH0_9PEZI</name>
<feature type="transmembrane region" description="Helical" evidence="6">
    <location>
        <begin position="48"/>
        <end position="67"/>
    </location>
</feature>
<evidence type="ECO:0000256" key="6">
    <source>
        <dbReference type="SAM" id="Phobius"/>
    </source>
</evidence>
<dbReference type="EMBL" id="RYZI01000399">
    <property type="protein sequence ID" value="RWA05785.1"/>
    <property type="molecule type" value="Genomic_DNA"/>
</dbReference>
<proteinExistence type="inferred from homology"/>
<feature type="transmembrane region" description="Helical" evidence="6">
    <location>
        <begin position="133"/>
        <end position="155"/>
    </location>
</feature>
<sequence length="293" mass="31948">MASAGAQPESVSEATLAVSGFVIVLAVISVALRFYTRVYTRQGLRADDWLILAAVVTTIVNSALLLWGNCVAPNGLWVSENSDASYILTDGDVMYFKIIVASSVLYFTVSGTTKSGILYMYYRIFHADVACRYQVFALAGLVVGWWVGGTIGALTSCIPLEWIWTKGFADTTHCFNLNIFWLVTGIIETVLDTLILTLPIRGLAKLELTLRRKFTLSAIFLLGGFVVVTGIVKVVTGYVPGGRLPSFSNGEVWVTVHMGIAIVCSCLPLFKPLFDRLMESSLVIKMSTLFSKG</sequence>
<feature type="transmembrane region" description="Helical" evidence="6">
    <location>
        <begin position="252"/>
        <end position="270"/>
    </location>
</feature>
<evidence type="ECO:0000256" key="2">
    <source>
        <dbReference type="ARBA" id="ARBA00022692"/>
    </source>
</evidence>
<evidence type="ECO:0000313" key="9">
    <source>
        <dbReference type="Proteomes" id="UP000286045"/>
    </source>
</evidence>
<dbReference type="AlphaFoldDB" id="A0A439CUH0"/>
<dbReference type="InterPro" id="IPR049326">
    <property type="entry name" value="Rhodopsin_dom_fungi"/>
</dbReference>
<keyword evidence="3 6" id="KW-1133">Transmembrane helix</keyword>
<dbReference type="Pfam" id="PF20684">
    <property type="entry name" value="Fung_rhodopsin"/>
    <property type="match status" value="1"/>
</dbReference>
<gene>
    <name evidence="8" type="ORF">EKO27_g9316</name>
</gene>
<feature type="transmembrane region" description="Helical" evidence="6">
    <location>
        <begin position="98"/>
        <end position="121"/>
    </location>
</feature>
<keyword evidence="2 6" id="KW-0812">Transmembrane</keyword>
<feature type="transmembrane region" description="Helical" evidence="6">
    <location>
        <begin position="175"/>
        <end position="198"/>
    </location>
</feature>
<keyword evidence="9" id="KW-1185">Reference proteome</keyword>
<dbReference type="PANTHER" id="PTHR33048">
    <property type="entry name" value="PTH11-LIKE INTEGRAL MEMBRANE PROTEIN (AFU_ORTHOLOGUE AFUA_5G11245)"/>
    <property type="match status" value="1"/>
</dbReference>
<evidence type="ECO:0000256" key="3">
    <source>
        <dbReference type="ARBA" id="ARBA00022989"/>
    </source>
</evidence>
<comment type="subcellular location">
    <subcellularLocation>
        <location evidence="1">Membrane</location>
        <topology evidence="1">Multi-pass membrane protein</topology>
    </subcellularLocation>
</comment>
<reference evidence="8 9" key="1">
    <citation type="submission" date="2018-12" db="EMBL/GenBank/DDBJ databases">
        <title>Draft genome sequence of Xylaria grammica IHI A82.</title>
        <authorList>
            <person name="Buettner E."/>
            <person name="Kellner H."/>
        </authorList>
    </citation>
    <scope>NUCLEOTIDE SEQUENCE [LARGE SCALE GENOMIC DNA]</scope>
    <source>
        <strain evidence="8 9">IHI A82</strain>
    </source>
</reference>
<accession>A0A439CUH0</accession>
<protein>
    <recommendedName>
        <fullName evidence="7">Rhodopsin domain-containing protein</fullName>
    </recommendedName>
</protein>
<dbReference type="STRING" id="363999.A0A439CUH0"/>
<organism evidence="8 9">
    <name type="scientific">Xylaria grammica</name>
    <dbReference type="NCBI Taxonomy" id="363999"/>
    <lineage>
        <taxon>Eukaryota</taxon>
        <taxon>Fungi</taxon>
        <taxon>Dikarya</taxon>
        <taxon>Ascomycota</taxon>
        <taxon>Pezizomycotina</taxon>
        <taxon>Sordariomycetes</taxon>
        <taxon>Xylariomycetidae</taxon>
        <taxon>Xylariales</taxon>
        <taxon>Xylariaceae</taxon>
        <taxon>Xylaria</taxon>
    </lineage>
</organism>
<feature type="domain" description="Rhodopsin" evidence="7">
    <location>
        <begin position="32"/>
        <end position="276"/>
    </location>
</feature>
<evidence type="ECO:0000256" key="1">
    <source>
        <dbReference type="ARBA" id="ARBA00004141"/>
    </source>
</evidence>
<evidence type="ECO:0000259" key="7">
    <source>
        <dbReference type="Pfam" id="PF20684"/>
    </source>
</evidence>
<evidence type="ECO:0000256" key="4">
    <source>
        <dbReference type="ARBA" id="ARBA00023136"/>
    </source>
</evidence>
<comment type="similarity">
    <text evidence="5">Belongs to the SAT4 family.</text>
</comment>
<feature type="transmembrane region" description="Helical" evidence="6">
    <location>
        <begin position="16"/>
        <end position="36"/>
    </location>
</feature>
<evidence type="ECO:0000256" key="5">
    <source>
        <dbReference type="ARBA" id="ARBA00038359"/>
    </source>
</evidence>